<dbReference type="Proteomes" id="UP000036951">
    <property type="component" value="Unassembled WGS sequence"/>
</dbReference>
<evidence type="ECO:0000256" key="1">
    <source>
        <dbReference type="ARBA" id="ARBA00022737"/>
    </source>
</evidence>
<name>A0A8E1UQG9_9BACT</name>
<dbReference type="InterPro" id="IPR051012">
    <property type="entry name" value="CellSynth/LPSAsmb/PSIAsmb"/>
</dbReference>
<organism evidence="4 5">
    <name type="scientific">Xylanibacter rarus</name>
    <dbReference type="NCBI Taxonomy" id="1676614"/>
    <lineage>
        <taxon>Bacteria</taxon>
        <taxon>Pseudomonadati</taxon>
        <taxon>Bacteroidota</taxon>
        <taxon>Bacteroidia</taxon>
        <taxon>Bacteroidales</taxon>
        <taxon>Prevotellaceae</taxon>
        <taxon>Xylanibacter</taxon>
    </lineage>
</organism>
<keyword evidence="2 3" id="KW-0802">TPR repeat</keyword>
<keyword evidence="1" id="KW-0677">Repeat</keyword>
<dbReference type="Gene3D" id="1.25.40.10">
    <property type="entry name" value="Tetratricopeptide repeat domain"/>
    <property type="match status" value="2"/>
</dbReference>
<dbReference type="EMBL" id="LFQU01000013">
    <property type="protein sequence ID" value="KOO68481.1"/>
    <property type="molecule type" value="Genomic_DNA"/>
</dbReference>
<feature type="repeat" description="TPR" evidence="3">
    <location>
        <begin position="360"/>
        <end position="393"/>
    </location>
</feature>
<dbReference type="InterPro" id="IPR019734">
    <property type="entry name" value="TPR_rpt"/>
</dbReference>
<reference evidence="4 5" key="1">
    <citation type="submission" date="2015-06" db="EMBL/GenBank/DDBJ databases">
        <title>Prevotella sp. 109, sp. nov., a novel member of the family Prevotellaceae isolated from human faeces.</title>
        <authorList>
            <person name="Shkoporov A.N."/>
            <person name="Chaplin A.V."/>
            <person name="Kafarskaia L.I."/>
            <person name="Efimov B.A."/>
        </authorList>
    </citation>
    <scope>NUCLEOTIDE SEQUENCE [LARGE SCALE GENOMIC DNA]</scope>
    <source>
        <strain evidence="4 5">109</strain>
    </source>
</reference>
<dbReference type="PANTHER" id="PTHR45586:SF1">
    <property type="entry name" value="LIPOPOLYSACCHARIDE ASSEMBLY PROTEIN B"/>
    <property type="match status" value="1"/>
</dbReference>
<comment type="caution">
    <text evidence="4">The sequence shown here is derived from an EMBL/GenBank/DDBJ whole genome shotgun (WGS) entry which is preliminary data.</text>
</comment>
<dbReference type="Pfam" id="PF13432">
    <property type="entry name" value="TPR_16"/>
    <property type="match status" value="3"/>
</dbReference>
<feature type="repeat" description="TPR" evidence="3">
    <location>
        <begin position="82"/>
        <end position="115"/>
    </location>
</feature>
<dbReference type="SUPFAM" id="SSF48452">
    <property type="entry name" value="TPR-like"/>
    <property type="match status" value="2"/>
</dbReference>
<evidence type="ECO:0000313" key="4">
    <source>
        <dbReference type="EMBL" id="KOO68481.1"/>
    </source>
</evidence>
<dbReference type="InterPro" id="IPR011990">
    <property type="entry name" value="TPR-like_helical_dom_sf"/>
</dbReference>
<dbReference type="SMART" id="SM00028">
    <property type="entry name" value="TPR"/>
    <property type="match status" value="9"/>
</dbReference>
<feature type="repeat" description="TPR" evidence="3">
    <location>
        <begin position="504"/>
        <end position="537"/>
    </location>
</feature>
<evidence type="ECO:0000256" key="2">
    <source>
        <dbReference type="ARBA" id="ARBA00022803"/>
    </source>
</evidence>
<dbReference type="PANTHER" id="PTHR45586">
    <property type="entry name" value="TPR REPEAT-CONTAINING PROTEIN PA4667"/>
    <property type="match status" value="1"/>
</dbReference>
<evidence type="ECO:0000313" key="5">
    <source>
        <dbReference type="Proteomes" id="UP000036951"/>
    </source>
</evidence>
<dbReference type="PROSITE" id="PS50005">
    <property type="entry name" value="TPR"/>
    <property type="match status" value="3"/>
</dbReference>
<evidence type="ECO:0000256" key="3">
    <source>
        <dbReference type="PROSITE-ProRule" id="PRU00339"/>
    </source>
</evidence>
<gene>
    <name evidence="4" type="ORF">ACU52_07875</name>
</gene>
<proteinExistence type="predicted"/>
<keyword evidence="5" id="KW-1185">Reference proteome</keyword>
<dbReference type="AlphaFoldDB" id="A0A8E1UQG9"/>
<protein>
    <submittedName>
        <fullName evidence="4">Tetratricopeptide repeat protein</fullName>
    </submittedName>
</protein>
<accession>A0A8E1UQG9</accession>
<sequence>MVVPPISHNDSMRFKIFYFEAVKQQVAGNYDAAYDLLSHCLDINPNAAEAYFMMSSYSGVLYGDTAALEDVKKAAELDPENNTYLERLGTGYIRIGNLDEAIKAYEKLAHNSPERSDVLDILNQLYLRKKDYDNVIKTIERIEALEGSSEQTALSKMQVYSLQGKKEEEFNELKSMSEKYPNDMNYRVMMGNWLLQNGKPDEAYSQYMDVLKQDPENPMARMSMIDYYRTTGSTAQADSIQETMLVNPKTPVSTKMILMRQVVADNEKNGGDSTQVLNLFKRILKQPQETSDMAELYAAYMTLKKMPQDSITKVLETVLTISPDNAAARLQLIQTVWNEKDFDKVIELSRQALDYNPDEMAFYYFLGLAYVQKDDDDNALEVFRKGVSQIDDESNPDIVSDFYAIMGDILYSKGQEQEAYAAYDSCLQWKDDNFGCLNNYAYYLSETGKNLDKAEQMSYRTVQAEPDNCTYLDTYAWILFKQKKYKDAQPYIDMAIKNDTTNSAVLLEHAGDIYYMNGDAGKALEYWREALENSDEENKVLIRKIKLKKYVEK</sequence>
<dbReference type="Pfam" id="PF13181">
    <property type="entry name" value="TPR_8"/>
    <property type="match status" value="1"/>
</dbReference>